<evidence type="ECO:0000313" key="1">
    <source>
        <dbReference type="EMBL" id="MFC5888732.1"/>
    </source>
</evidence>
<comment type="caution">
    <text evidence="1">The sequence shown here is derived from an EMBL/GenBank/DDBJ whole genome shotgun (WGS) entry which is preliminary data.</text>
</comment>
<dbReference type="Proteomes" id="UP001596067">
    <property type="component" value="Unassembled WGS sequence"/>
</dbReference>
<evidence type="ECO:0008006" key="3">
    <source>
        <dbReference type="Google" id="ProtNLM"/>
    </source>
</evidence>
<gene>
    <name evidence="1" type="ORF">ACFP0N_27570</name>
</gene>
<sequence>MNEYGRTAWRYWQTYRPQALAELPNPQAYFTDLGDQAEEMEASLWLDLQEAALAEARTEDYEERLGLSNMARMQAQEMVRTELIYLEKEAGTEHLEMLA</sequence>
<dbReference type="Pfam" id="PF14198">
    <property type="entry name" value="TnpV"/>
    <property type="match status" value="1"/>
</dbReference>
<dbReference type="EMBL" id="JBHSOD010000044">
    <property type="protein sequence ID" value="MFC5888732.1"/>
    <property type="molecule type" value="Genomic_DNA"/>
</dbReference>
<reference evidence="2" key="1">
    <citation type="journal article" date="2019" name="Int. J. Syst. Evol. Microbiol.">
        <title>The Global Catalogue of Microorganisms (GCM) 10K type strain sequencing project: providing services to taxonomists for standard genome sequencing and annotation.</title>
        <authorList>
            <consortium name="The Broad Institute Genomics Platform"/>
            <consortium name="The Broad Institute Genome Sequencing Center for Infectious Disease"/>
            <person name="Wu L."/>
            <person name="Ma J."/>
        </authorList>
    </citation>
    <scope>NUCLEOTIDE SEQUENCE [LARGE SCALE GENOMIC DNA]</scope>
    <source>
        <strain evidence="2">CGMCC 4.1469</strain>
    </source>
</reference>
<dbReference type="InterPro" id="IPR026989">
    <property type="entry name" value="TnpV"/>
</dbReference>
<evidence type="ECO:0000313" key="2">
    <source>
        <dbReference type="Proteomes" id="UP001596067"/>
    </source>
</evidence>
<accession>A0ABW1F479</accession>
<name>A0ABW1F479_9ACTN</name>
<dbReference type="RefSeq" id="WP_345330250.1">
    <property type="nucleotide sequence ID" value="NZ_BAAAVH010000111.1"/>
</dbReference>
<proteinExistence type="predicted"/>
<organism evidence="1 2">
    <name type="scientific">Kitasatospora aburaviensis</name>
    <dbReference type="NCBI Taxonomy" id="67265"/>
    <lineage>
        <taxon>Bacteria</taxon>
        <taxon>Bacillati</taxon>
        <taxon>Actinomycetota</taxon>
        <taxon>Actinomycetes</taxon>
        <taxon>Kitasatosporales</taxon>
        <taxon>Streptomycetaceae</taxon>
        <taxon>Kitasatospora</taxon>
    </lineage>
</organism>
<keyword evidence="2" id="KW-1185">Reference proteome</keyword>
<protein>
    <recommendedName>
        <fullName evidence="3">TnpV protein</fullName>
    </recommendedName>
</protein>